<gene>
    <name evidence="3" type="ORF">B1B09_00455</name>
    <name evidence="2" type="ORF">DXN06_04465</name>
</gene>
<protein>
    <submittedName>
        <fullName evidence="3">Cell division protein DivIVA</fullName>
    </submittedName>
    <submittedName>
        <fullName evidence="2">DivIVA domain-containing protein</fullName>
    </submittedName>
</protein>
<evidence type="ECO:0000313" key="2">
    <source>
        <dbReference type="EMBL" id="AXM06478.1"/>
    </source>
</evidence>
<dbReference type="NCBIfam" id="TIGR03544">
    <property type="entry name" value="DivI1A_domain"/>
    <property type="match status" value="1"/>
</dbReference>
<evidence type="ECO:0000313" key="4">
    <source>
        <dbReference type="Proteomes" id="UP000226191"/>
    </source>
</evidence>
<organism evidence="3 4">
    <name type="scientific">Cutibacterium acnes</name>
    <name type="common">Propionibacterium acnes</name>
    <dbReference type="NCBI Taxonomy" id="1747"/>
    <lineage>
        <taxon>Bacteria</taxon>
        <taxon>Bacillati</taxon>
        <taxon>Actinomycetota</taxon>
        <taxon>Actinomycetes</taxon>
        <taxon>Propionibacteriales</taxon>
        <taxon>Propionibacteriaceae</taxon>
        <taxon>Cutibacterium</taxon>
    </lineage>
</organism>
<dbReference type="EMBL" id="MVCE01000001">
    <property type="protein sequence ID" value="PGF36166.1"/>
    <property type="molecule type" value="Genomic_DNA"/>
</dbReference>
<dbReference type="Proteomes" id="UP000226191">
    <property type="component" value="Unassembled WGS sequence"/>
</dbReference>
<dbReference type="AlphaFoldDB" id="A0A2B7J1J8"/>
<dbReference type="InterPro" id="IPR019933">
    <property type="entry name" value="DivIVA_domain"/>
</dbReference>
<dbReference type="GO" id="GO:0051301">
    <property type="term" value="P:cell division"/>
    <property type="evidence" value="ECO:0007669"/>
    <property type="project" value="UniProtKB-KW"/>
</dbReference>
<sequence length="101" mass="10671">MAWLLVVVVIIVIGLAVMAGSGKFGQVPPIVDDRPAPDLPEGDLSAESLRSVRFAVVPRGYSMSQVDQLLDRLASQMETGQGPDLTNTGRPIPDATGPDTE</sequence>
<dbReference type="EMBL" id="CP031442">
    <property type="protein sequence ID" value="AXM06478.1"/>
    <property type="molecule type" value="Genomic_DNA"/>
</dbReference>
<evidence type="ECO:0000313" key="3">
    <source>
        <dbReference type="EMBL" id="PGF36166.1"/>
    </source>
</evidence>
<reference evidence="2 5" key="2">
    <citation type="submission" date="2018-08" db="EMBL/GenBank/DDBJ databases">
        <title>Genome sequencing of Cutibacterium acnes KCOM 1315.</title>
        <authorList>
            <person name="Kook J.-K."/>
            <person name="Park S.-N."/>
            <person name="Lim Y.K."/>
        </authorList>
    </citation>
    <scope>NUCLEOTIDE SEQUENCE [LARGE SCALE GENOMIC DNA]</scope>
    <source>
        <strain evidence="2 5">KCOM 1315</strain>
    </source>
</reference>
<feature type="region of interest" description="Disordered" evidence="1">
    <location>
        <begin position="75"/>
        <end position="101"/>
    </location>
</feature>
<dbReference type="Gene3D" id="6.10.250.660">
    <property type="match status" value="1"/>
</dbReference>
<feature type="compositionally biased region" description="Polar residues" evidence="1">
    <location>
        <begin position="76"/>
        <end position="89"/>
    </location>
</feature>
<dbReference type="OrthoDB" id="3404379at2"/>
<name>A0A2B7J1J8_CUTAC</name>
<accession>A0A2B7J1J8</accession>
<keyword evidence="3" id="KW-0131">Cell cycle</keyword>
<evidence type="ECO:0000313" key="5">
    <source>
        <dbReference type="Proteomes" id="UP000256621"/>
    </source>
</evidence>
<reference evidence="3 4" key="1">
    <citation type="submission" date="2017-02" db="EMBL/GenBank/DDBJ databases">
        <title>Prevalence of linear plasmids in Cutibacterium acnes isolates obtained from cancerous prostatic tissue.</title>
        <authorList>
            <person name="Davidsson S."/>
            <person name="Bruggemann H."/>
        </authorList>
    </citation>
    <scope>NUCLEOTIDE SEQUENCE [LARGE SCALE GENOMIC DNA]</scope>
    <source>
        <strain evidence="3 4">11-78</strain>
    </source>
</reference>
<evidence type="ECO:0000256" key="1">
    <source>
        <dbReference type="SAM" id="MobiDB-lite"/>
    </source>
</evidence>
<dbReference type="Proteomes" id="UP000256621">
    <property type="component" value="Chromosome"/>
</dbReference>
<dbReference type="GeneID" id="92856621"/>
<proteinExistence type="predicted"/>
<dbReference type="RefSeq" id="WP_002515185.1">
    <property type="nucleotide sequence ID" value="NZ_AP022844.1"/>
</dbReference>
<keyword evidence="3" id="KW-0132">Cell division</keyword>